<feature type="region of interest" description="Disordered" evidence="1">
    <location>
        <begin position="614"/>
        <end position="709"/>
    </location>
</feature>
<reference evidence="5" key="1">
    <citation type="submission" date="2016-06" db="EMBL/GenBank/DDBJ databases">
        <title>Parallel loss of symbiosis genes in relatives of nitrogen-fixing non-legume Parasponia.</title>
        <authorList>
            <person name="Van Velzen R."/>
            <person name="Holmer R."/>
            <person name="Bu F."/>
            <person name="Rutten L."/>
            <person name="Van Zeijl A."/>
            <person name="Liu W."/>
            <person name="Santuari L."/>
            <person name="Cao Q."/>
            <person name="Sharma T."/>
            <person name="Shen D."/>
            <person name="Roswanjaya Y."/>
            <person name="Wardhani T."/>
            <person name="Kalhor M.S."/>
            <person name="Jansen J."/>
            <person name="Van den Hoogen J."/>
            <person name="Gungor B."/>
            <person name="Hartog M."/>
            <person name="Hontelez J."/>
            <person name="Verver J."/>
            <person name="Yang W.-C."/>
            <person name="Schijlen E."/>
            <person name="Repin R."/>
            <person name="Schilthuizen M."/>
            <person name="Schranz E."/>
            <person name="Heidstra R."/>
            <person name="Miyata K."/>
            <person name="Fedorova E."/>
            <person name="Kohlen W."/>
            <person name="Bisseling T."/>
            <person name="Smit S."/>
            <person name="Geurts R."/>
        </authorList>
    </citation>
    <scope>NUCLEOTIDE SEQUENCE [LARGE SCALE GENOMIC DNA]</scope>
    <source>
        <strain evidence="5">cv. RG33-2</strain>
    </source>
</reference>
<gene>
    <name evidence="4" type="ORF">TorRG33x02_196400</name>
</gene>
<accession>A0A2P5EGA4</accession>
<feature type="region of interest" description="Disordered" evidence="1">
    <location>
        <begin position="722"/>
        <end position="756"/>
    </location>
</feature>
<proteinExistence type="predicted"/>
<feature type="compositionally biased region" description="Low complexity" evidence="1">
    <location>
        <begin position="690"/>
        <end position="706"/>
    </location>
</feature>
<evidence type="ECO:0000259" key="2">
    <source>
        <dbReference type="Pfam" id="PF12552"/>
    </source>
</evidence>
<evidence type="ECO:0000259" key="3">
    <source>
        <dbReference type="Pfam" id="PF14309"/>
    </source>
</evidence>
<dbReference type="AlphaFoldDB" id="A0A2P5EGA4"/>
<dbReference type="InterPro" id="IPR025486">
    <property type="entry name" value="DUF4378"/>
</dbReference>
<name>A0A2P5EGA4_TREOI</name>
<evidence type="ECO:0000313" key="4">
    <source>
        <dbReference type="EMBL" id="PON84573.1"/>
    </source>
</evidence>
<dbReference type="PANTHER" id="PTHR47212">
    <property type="entry name" value="ADHESIN-LIKE PROTEIN, PUTATIVE (DUF3741)-RELATED"/>
    <property type="match status" value="1"/>
</dbReference>
<dbReference type="InParanoid" id="A0A2P5EGA4"/>
<sequence length="963" mass="108744">MARLTPPKSPLVSDKNHSGCMWSLYSLFEFRQGNSRRKLISDRKRLKREVVDHENVKQHGLLTKFDEKFQGRDDRNENLVGPDMPNDEKLKGEEASSSQKQMNNKATSDIKLKQPTSEPGQLPRNHGKSAETCQRPCHAPPHGRTDSAKQKQPPHRNLVAKTSGKLESGEALGKKARLRKRRGCGCKNVDFVNYDQINKINPQLLKVNDAVEAIVNKKFIEGKCLSRDGINQQSKQLMDALQILNSNKELFTKLLQDPNSLLVKHIQDLRDSQAQKEQTKSSSEAKTLDHQTCNERQHEEHASTRELIASDKSQPEGRSDPQCSDTIIVLKPGLTSMQDSADKISHCYSPQYRHDLEKHVQSVRAAYFSFDHIKRKFRHAMGVTRKEQHLMSIDGVKHQSSSISLGTEDGKKGKGMEILRRNFENIVHGEIEESSFDVKKRDTLVNLKEFKPSTGHETASSSGNGNENSIFSSFSHPNRIESRTYVEGRRHYSEILNNKNEDNNFFKKQVPKVLWRTISSPEHDLLPVQSPRRDIKTSIVTAQMRFSPYSYSQVAYENSWSVQEEHKGSYSSLLNRNTDSATDSKKTNSKFQDVDTKQYISDNLSSHAKVLEVDSVTRGETNPVEFPSRRDGIEKNDTLEATDTRHSEETVSSGMLSESDSSDEVSTSEISDDTGQESNNLLGAPSELCNTDNNTANQNTDTTNANEENECYRCSRLDPPFEDQPSTCSTDVLPSTPSSIGRVQEEPDSIKDRGDQSSPISVLERFFADVASPPSTVSQPASAPVRFHLDADINITTSSYLYGSISEYVKAVLQASGLNWDELDLKCRASDPMLDSCLLDSSKLRSNQLCGDCKLLFDFISEVLLEVYDSHFRCSPGVSFIKPNYVHSLIPVENFVIQEVMKRVDWHFQPHSSPRTIERLITEDLKRSRTWLDIRIDVEDIASEMVEDALEELLMETIVDMHS</sequence>
<feature type="region of interest" description="Disordered" evidence="1">
    <location>
        <begin position="272"/>
        <end position="324"/>
    </location>
</feature>
<feature type="compositionally biased region" description="Basic and acidic residues" evidence="1">
    <location>
        <begin position="65"/>
        <end position="77"/>
    </location>
</feature>
<dbReference type="STRING" id="63057.A0A2P5EGA4"/>
<feature type="compositionally biased region" description="Basic and acidic residues" evidence="1">
    <location>
        <begin position="743"/>
        <end position="755"/>
    </location>
</feature>
<feature type="compositionally biased region" description="Basic and acidic residues" evidence="1">
    <location>
        <begin position="286"/>
        <end position="304"/>
    </location>
</feature>
<dbReference type="Pfam" id="PF14309">
    <property type="entry name" value="DUF4378"/>
    <property type="match status" value="1"/>
</dbReference>
<dbReference type="InterPro" id="IPR022212">
    <property type="entry name" value="DUF3741"/>
</dbReference>
<organism evidence="4 5">
    <name type="scientific">Trema orientale</name>
    <name type="common">Charcoal tree</name>
    <name type="synonym">Celtis orientalis</name>
    <dbReference type="NCBI Taxonomy" id="63057"/>
    <lineage>
        <taxon>Eukaryota</taxon>
        <taxon>Viridiplantae</taxon>
        <taxon>Streptophyta</taxon>
        <taxon>Embryophyta</taxon>
        <taxon>Tracheophyta</taxon>
        <taxon>Spermatophyta</taxon>
        <taxon>Magnoliopsida</taxon>
        <taxon>eudicotyledons</taxon>
        <taxon>Gunneridae</taxon>
        <taxon>Pentapetalae</taxon>
        <taxon>rosids</taxon>
        <taxon>fabids</taxon>
        <taxon>Rosales</taxon>
        <taxon>Cannabaceae</taxon>
        <taxon>Trema</taxon>
    </lineage>
</organism>
<feature type="compositionally biased region" description="Polar residues" evidence="1">
    <location>
        <begin position="95"/>
        <end position="107"/>
    </location>
</feature>
<feature type="compositionally biased region" description="Polar residues" evidence="1">
    <location>
        <begin position="455"/>
        <end position="474"/>
    </location>
</feature>
<feature type="compositionally biased region" description="Basic and acidic residues" evidence="1">
    <location>
        <begin position="627"/>
        <end position="649"/>
    </location>
</feature>
<dbReference type="EMBL" id="JXTC01000160">
    <property type="protein sequence ID" value="PON84573.1"/>
    <property type="molecule type" value="Genomic_DNA"/>
</dbReference>
<dbReference type="Pfam" id="PF12552">
    <property type="entry name" value="DUF3741"/>
    <property type="match status" value="1"/>
</dbReference>
<feature type="compositionally biased region" description="Polar residues" evidence="1">
    <location>
        <begin position="724"/>
        <end position="741"/>
    </location>
</feature>
<dbReference type="OrthoDB" id="952876at2759"/>
<evidence type="ECO:0000313" key="5">
    <source>
        <dbReference type="Proteomes" id="UP000237000"/>
    </source>
</evidence>
<keyword evidence="5" id="KW-1185">Reference proteome</keyword>
<protein>
    <recommendedName>
        <fullName evidence="6">DUF4378 domain-containing protein</fullName>
    </recommendedName>
</protein>
<evidence type="ECO:0000256" key="1">
    <source>
        <dbReference type="SAM" id="MobiDB-lite"/>
    </source>
</evidence>
<feature type="region of interest" description="Disordered" evidence="1">
    <location>
        <begin position="449"/>
        <end position="474"/>
    </location>
</feature>
<comment type="caution">
    <text evidence="4">The sequence shown here is derived from an EMBL/GenBank/DDBJ whole genome shotgun (WGS) entry which is preliminary data.</text>
</comment>
<feature type="region of interest" description="Disordered" evidence="1">
    <location>
        <begin position="65"/>
        <end position="174"/>
    </location>
</feature>
<feature type="domain" description="DUF4378" evidence="3">
    <location>
        <begin position="807"/>
        <end position="956"/>
    </location>
</feature>
<dbReference type="PANTHER" id="PTHR47212:SF2">
    <property type="entry name" value="DUF3741 DOMAIN-CONTAINING PROTEIN"/>
    <property type="match status" value="1"/>
</dbReference>
<dbReference type="Proteomes" id="UP000237000">
    <property type="component" value="Unassembled WGS sequence"/>
</dbReference>
<feature type="domain" description="DUF3741" evidence="2">
    <location>
        <begin position="216"/>
        <end position="260"/>
    </location>
</feature>
<evidence type="ECO:0008006" key="6">
    <source>
        <dbReference type="Google" id="ProtNLM"/>
    </source>
</evidence>